<name>A1ZDZ8_MICM2</name>
<sequence>MNAHLNDAETRETEDWWNQLSEDAQIELNQLYNNVESGNKEAEENGVELIPIAVYGEFVEDERRDRREQVQNDIWRQGFMEYLINHEIYITGWGRTFHLGGTCRAHPKARKALISGVCTCQLHLPLPG</sequence>
<dbReference type="EMBL" id="AAWS01000003">
    <property type="protein sequence ID" value="EAY31306.1"/>
    <property type="molecule type" value="Genomic_DNA"/>
</dbReference>
<comment type="caution">
    <text evidence="1">The sequence shown here is derived from an EMBL/GenBank/DDBJ whole genome shotgun (WGS) entry which is preliminary data.</text>
</comment>
<proteinExistence type="predicted"/>
<dbReference type="AlphaFoldDB" id="A1ZDZ8"/>
<evidence type="ECO:0000313" key="2">
    <source>
        <dbReference type="Proteomes" id="UP000004095"/>
    </source>
</evidence>
<accession>A1ZDZ8</accession>
<organism evidence="1 2">
    <name type="scientific">Microscilla marina ATCC 23134</name>
    <dbReference type="NCBI Taxonomy" id="313606"/>
    <lineage>
        <taxon>Bacteria</taxon>
        <taxon>Pseudomonadati</taxon>
        <taxon>Bacteroidota</taxon>
        <taxon>Cytophagia</taxon>
        <taxon>Cytophagales</taxon>
        <taxon>Microscillaceae</taxon>
        <taxon>Microscilla</taxon>
    </lineage>
</organism>
<keyword evidence="2" id="KW-1185">Reference proteome</keyword>
<gene>
    <name evidence="1" type="ORF">M23134_04139</name>
</gene>
<protein>
    <submittedName>
        <fullName evidence="1">Uncharacterized protein</fullName>
    </submittedName>
</protein>
<dbReference type="Proteomes" id="UP000004095">
    <property type="component" value="Unassembled WGS sequence"/>
</dbReference>
<reference evidence="1 2" key="1">
    <citation type="submission" date="2007-01" db="EMBL/GenBank/DDBJ databases">
        <authorList>
            <person name="Haygood M."/>
            <person name="Podell S."/>
            <person name="Anderson C."/>
            <person name="Hopkinson B."/>
            <person name="Roe K."/>
            <person name="Barbeau K."/>
            <person name="Gaasterland T."/>
            <person name="Ferriera S."/>
            <person name="Johnson J."/>
            <person name="Kravitz S."/>
            <person name="Beeson K."/>
            <person name="Sutton G."/>
            <person name="Rogers Y.-H."/>
            <person name="Friedman R."/>
            <person name="Frazier M."/>
            <person name="Venter J.C."/>
        </authorList>
    </citation>
    <scope>NUCLEOTIDE SEQUENCE [LARGE SCALE GENOMIC DNA]</scope>
    <source>
        <strain evidence="1 2">ATCC 23134</strain>
    </source>
</reference>
<evidence type="ECO:0000313" key="1">
    <source>
        <dbReference type="EMBL" id="EAY31306.1"/>
    </source>
</evidence>